<feature type="domain" description="N-acetyltransferase" evidence="1">
    <location>
        <begin position="1"/>
        <end position="149"/>
    </location>
</feature>
<dbReference type="Gene3D" id="3.40.630.90">
    <property type="match status" value="1"/>
</dbReference>
<evidence type="ECO:0000313" key="2">
    <source>
        <dbReference type="EMBL" id="MCQ6963227.1"/>
    </source>
</evidence>
<protein>
    <submittedName>
        <fullName evidence="2">GCN5 family acetyltransferase</fullName>
    </submittedName>
</protein>
<dbReference type="PANTHER" id="PTHR47237:SF1">
    <property type="entry name" value="SLL0310 PROTEIN"/>
    <property type="match status" value="1"/>
</dbReference>
<dbReference type="InterPro" id="IPR041496">
    <property type="entry name" value="YitH/HolE_GNAT"/>
</dbReference>
<gene>
    <name evidence="2" type="ORF">PV02_07335</name>
</gene>
<proteinExistence type="predicted"/>
<dbReference type="Pfam" id="PF00583">
    <property type="entry name" value="Acetyltransf_1"/>
    <property type="match status" value="1"/>
</dbReference>
<dbReference type="Gene3D" id="3.40.630.30">
    <property type="match status" value="1"/>
</dbReference>
<dbReference type="PANTHER" id="PTHR47237">
    <property type="entry name" value="SLL0310 PROTEIN"/>
    <property type="match status" value="1"/>
</dbReference>
<evidence type="ECO:0000313" key="3">
    <source>
        <dbReference type="Proteomes" id="UP001206983"/>
    </source>
</evidence>
<dbReference type="Pfam" id="PF18014">
    <property type="entry name" value="Acetyltransf_18"/>
    <property type="match status" value="1"/>
</dbReference>
<dbReference type="EMBL" id="JTEO01000004">
    <property type="protein sequence ID" value="MCQ6963227.1"/>
    <property type="molecule type" value="Genomic_DNA"/>
</dbReference>
<keyword evidence="3" id="KW-1185">Reference proteome</keyword>
<sequence length="277" mass="30777">MLIRNAAPEEMGFIIGLAASEGWNPGIHDGDIFYEADPEGFFIAELEGRPVGCASAVAYDDNFGFLGLYVVRTEFQNRGIGSQLTERCMAHMGDRTIGLDGVVENERKYQDVMKFTSSYSNLRFEGKGGGEVPDDLVNVREVPFSQLLEYDRRMFPAPRDAFLKRWINQPGSHACAVLEGGELKGYGVIRKCVSGYKIGPLFADDISIAERIFLALRSTVPENEPVFLDVPQPNRDALMLAEKYGMSACFRTIRMYKGKAPDIDLKKAFGVTTFELG</sequence>
<dbReference type="InterPro" id="IPR016181">
    <property type="entry name" value="Acyl_CoA_acyltransferase"/>
</dbReference>
<dbReference type="CDD" id="cd04301">
    <property type="entry name" value="NAT_SF"/>
    <property type="match status" value="1"/>
</dbReference>
<accession>A0AAE3HAP7</accession>
<dbReference type="GO" id="GO:0016747">
    <property type="term" value="F:acyltransferase activity, transferring groups other than amino-acyl groups"/>
    <property type="evidence" value="ECO:0007669"/>
    <property type="project" value="InterPro"/>
</dbReference>
<dbReference type="AlphaFoldDB" id="A0AAE3HAP7"/>
<name>A0AAE3HAP7_9EURY</name>
<dbReference type="SUPFAM" id="SSF55729">
    <property type="entry name" value="Acyl-CoA N-acyltransferases (Nat)"/>
    <property type="match status" value="1"/>
</dbReference>
<dbReference type="Proteomes" id="UP001206983">
    <property type="component" value="Unassembled WGS sequence"/>
</dbReference>
<dbReference type="InterPro" id="IPR052729">
    <property type="entry name" value="Acyl/Acetyltrans_Enzymes"/>
</dbReference>
<organism evidence="2 3">
    <name type="scientific">Methanolobus chelungpuianus</name>
    <dbReference type="NCBI Taxonomy" id="502115"/>
    <lineage>
        <taxon>Archaea</taxon>
        <taxon>Methanobacteriati</taxon>
        <taxon>Methanobacteriota</taxon>
        <taxon>Stenosarchaea group</taxon>
        <taxon>Methanomicrobia</taxon>
        <taxon>Methanosarcinales</taxon>
        <taxon>Methanosarcinaceae</taxon>
        <taxon>Methanolobus</taxon>
    </lineage>
</organism>
<evidence type="ECO:0000259" key="1">
    <source>
        <dbReference type="PROSITE" id="PS51186"/>
    </source>
</evidence>
<comment type="caution">
    <text evidence="2">The sequence shown here is derived from an EMBL/GenBank/DDBJ whole genome shotgun (WGS) entry which is preliminary data.</text>
</comment>
<dbReference type="PROSITE" id="PS51186">
    <property type="entry name" value="GNAT"/>
    <property type="match status" value="1"/>
</dbReference>
<reference evidence="2 3" key="1">
    <citation type="journal article" date="2011" name="Appl. Environ. Microbiol.">
        <title>Methanogenic archaea isolated from Taiwan's Chelungpu fault.</title>
        <authorList>
            <person name="Wu S.Y."/>
            <person name="Lai M.C."/>
        </authorList>
    </citation>
    <scope>NUCLEOTIDE SEQUENCE [LARGE SCALE GENOMIC DNA]</scope>
    <source>
        <strain evidence="2 3">St545Mb</strain>
    </source>
</reference>
<dbReference type="InterPro" id="IPR000182">
    <property type="entry name" value="GNAT_dom"/>
</dbReference>